<reference evidence="1" key="1">
    <citation type="submission" date="2024-08" db="EMBL/GenBank/DDBJ databases">
        <title>Lentilactobacillus sp. nov., isolated from tree bark.</title>
        <authorList>
            <person name="Phuengjayaem S."/>
            <person name="Tanasupawat S."/>
        </authorList>
    </citation>
    <scope>NUCLEOTIDE SEQUENCE</scope>
    <source>
        <strain evidence="1">SPB1-3</strain>
    </source>
</reference>
<organism evidence="1 2">
    <name type="scientific">Lentilactobacillus terminaliae</name>
    <dbReference type="NCBI Taxonomy" id="3003483"/>
    <lineage>
        <taxon>Bacteria</taxon>
        <taxon>Bacillati</taxon>
        <taxon>Bacillota</taxon>
        <taxon>Bacilli</taxon>
        <taxon>Lactobacillales</taxon>
        <taxon>Lactobacillaceae</taxon>
        <taxon>Lentilactobacillus</taxon>
    </lineage>
</organism>
<protein>
    <submittedName>
        <fullName evidence="1">YtxH domain-containing protein</fullName>
    </submittedName>
</protein>
<dbReference type="Proteomes" id="UP001149860">
    <property type="component" value="Chromosome"/>
</dbReference>
<keyword evidence="2" id="KW-1185">Reference proteome</keyword>
<sequence>MGKKFTGGIFAGLLGAGIYAAYQRLDEDNKKQLKQEIKNRAEDLRDCAVDYAFYAEDAIYDAREIISEQMKQSSQKAKTTMDSFKNNQTNDDFDEDDSQVDIVVDPKEVFDDSDGYELTDTVMIYPDGTVTVF</sequence>
<proteinExistence type="predicted"/>
<dbReference type="EMBL" id="CP168151">
    <property type="protein sequence ID" value="XFD38991.1"/>
    <property type="molecule type" value="Genomic_DNA"/>
</dbReference>
<evidence type="ECO:0000313" key="1">
    <source>
        <dbReference type="EMBL" id="XFD38991.1"/>
    </source>
</evidence>
<evidence type="ECO:0000313" key="2">
    <source>
        <dbReference type="Proteomes" id="UP001149860"/>
    </source>
</evidence>
<gene>
    <name evidence="1" type="ORF">O0236_006025</name>
</gene>
<accession>A0ACD5DCW7</accession>
<name>A0ACD5DCW7_9LACO</name>